<accession>A0AAV6WBM0</accession>
<evidence type="ECO:0000313" key="9">
    <source>
        <dbReference type="Proteomes" id="UP000826271"/>
    </source>
</evidence>
<dbReference type="Proteomes" id="UP000826271">
    <property type="component" value="Unassembled WGS sequence"/>
</dbReference>
<keyword evidence="5" id="KW-0325">Glycoprotein</keyword>
<dbReference type="AlphaFoldDB" id="A0AAV6WBM0"/>
<feature type="domain" description="DUF642" evidence="7">
    <location>
        <begin position="20"/>
        <end position="198"/>
    </location>
</feature>
<dbReference type="GO" id="GO:0005576">
    <property type="term" value="C:extracellular region"/>
    <property type="evidence" value="ECO:0007669"/>
    <property type="project" value="UniProtKB-SubCell"/>
</dbReference>
<feature type="transmembrane region" description="Helical" evidence="6">
    <location>
        <begin position="356"/>
        <end position="375"/>
    </location>
</feature>
<dbReference type="PANTHER" id="PTHR31265">
    <property type="entry name" value="OS02G0527500 PROTEIN-RELATED"/>
    <property type="match status" value="1"/>
</dbReference>
<dbReference type="EMBL" id="WHWC01000017">
    <property type="protein sequence ID" value="KAG8365892.1"/>
    <property type="molecule type" value="Genomic_DNA"/>
</dbReference>
<keyword evidence="3" id="KW-0964">Secreted</keyword>
<evidence type="ECO:0000256" key="1">
    <source>
        <dbReference type="ARBA" id="ARBA00004196"/>
    </source>
</evidence>
<comment type="subcellular location">
    <subcellularLocation>
        <location evidence="1">Cell envelope</location>
    </subcellularLocation>
    <subcellularLocation>
        <location evidence="2">Secreted</location>
    </subcellularLocation>
</comment>
<evidence type="ECO:0000256" key="3">
    <source>
        <dbReference type="ARBA" id="ARBA00022525"/>
    </source>
</evidence>
<keyword evidence="9" id="KW-1185">Reference proteome</keyword>
<gene>
    <name evidence="8" type="ORF">BUALT_Bualt17G0019200</name>
</gene>
<evidence type="ECO:0000313" key="8">
    <source>
        <dbReference type="EMBL" id="KAG8365892.1"/>
    </source>
</evidence>
<evidence type="ECO:0000256" key="5">
    <source>
        <dbReference type="ARBA" id="ARBA00023180"/>
    </source>
</evidence>
<name>A0AAV6WBM0_9LAMI</name>
<sequence>MVGTVASQCGSHIVPYFAADLLQNPDFENPPTNVTVNSTSQFLLLNKSSNSIPGWSFNGTVWYVTSGGNLSLPRNGLAVQLGENGKIRQTVRGIEDEYSDYILTFSLVVQNEYCANNRTAVNISVHDTRSSIQTSKVFVLEKNLSRNLWASYGLFLGSLGKGDSVNIEIKSTTVIATNSVQNNNNVSCWPIVDAFRVKRNDSPRWYSGIYMFVKLLNNITIGSIPYPVKGQGNKEERPAIQLLSSGAPSGIQMDLTFPVDNLSYTLNFTIGDANDSCVGDLMLYVQIGNEVHNFTTRSIGTGSAFHHFIAFKAVPTVQTSIIFYSFDETGRSDGVLCGPVLDNVVLLASYGERVEIMYNIGVLILSLFLALVILLM</sequence>
<protein>
    <recommendedName>
        <fullName evidence="7">DUF642 domain-containing protein</fullName>
    </recommendedName>
</protein>
<evidence type="ECO:0000256" key="4">
    <source>
        <dbReference type="ARBA" id="ARBA00022729"/>
    </source>
</evidence>
<keyword evidence="6" id="KW-1133">Transmembrane helix</keyword>
<dbReference type="InterPro" id="IPR052437">
    <property type="entry name" value="Pectin_Meth_Modulator"/>
</dbReference>
<organism evidence="8 9">
    <name type="scientific">Buddleja alternifolia</name>
    <dbReference type="NCBI Taxonomy" id="168488"/>
    <lineage>
        <taxon>Eukaryota</taxon>
        <taxon>Viridiplantae</taxon>
        <taxon>Streptophyta</taxon>
        <taxon>Embryophyta</taxon>
        <taxon>Tracheophyta</taxon>
        <taxon>Spermatophyta</taxon>
        <taxon>Magnoliopsida</taxon>
        <taxon>eudicotyledons</taxon>
        <taxon>Gunneridae</taxon>
        <taxon>Pentapetalae</taxon>
        <taxon>asterids</taxon>
        <taxon>lamiids</taxon>
        <taxon>Lamiales</taxon>
        <taxon>Scrophulariaceae</taxon>
        <taxon>Buddlejeae</taxon>
        <taxon>Buddleja</taxon>
    </lineage>
</organism>
<reference evidence="8" key="1">
    <citation type="submission" date="2019-10" db="EMBL/GenBank/DDBJ databases">
        <authorList>
            <person name="Zhang R."/>
            <person name="Pan Y."/>
            <person name="Wang J."/>
            <person name="Ma R."/>
            <person name="Yu S."/>
        </authorList>
    </citation>
    <scope>NUCLEOTIDE SEQUENCE</scope>
    <source>
        <strain evidence="8">LA-IB0</strain>
        <tissue evidence="8">Leaf</tissue>
    </source>
</reference>
<dbReference type="InterPro" id="IPR006946">
    <property type="entry name" value="DGR2-like_dom"/>
</dbReference>
<evidence type="ECO:0000256" key="2">
    <source>
        <dbReference type="ARBA" id="ARBA00004613"/>
    </source>
</evidence>
<keyword evidence="4" id="KW-0732">Signal</keyword>
<comment type="caution">
    <text evidence="8">The sequence shown here is derived from an EMBL/GenBank/DDBJ whole genome shotgun (WGS) entry which is preliminary data.</text>
</comment>
<evidence type="ECO:0000256" key="6">
    <source>
        <dbReference type="SAM" id="Phobius"/>
    </source>
</evidence>
<dbReference type="Pfam" id="PF04862">
    <property type="entry name" value="DUF642"/>
    <property type="match status" value="1"/>
</dbReference>
<evidence type="ECO:0000259" key="7">
    <source>
        <dbReference type="Pfam" id="PF04862"/>
    </source>
</evidence>
<keyword evidence="6" id="KW-0472">Membrane</keyword>
<keyword evidence="6" id="KW-0812">Transmembrane</keyword>
<dbReference type="PANTHER" id="PTHR31265:SF28">
    <property type="entry name" value="EMB|CAB87702.1"/>
    <property type="match status" value="1"/>
</dbReference>
<proteinExistence type="predicted"/>